<organism evidence="1 2">
    <name type="scientific">Asterophora parasitica</name>
    <dbReference type="NCBI Taxonomy" id="117018"/>
    <lineage>
        <taxon>Eukaryota</taxon>
        <taxon>Fungi</taxon>
        <taxon>Dikarya</taxon>
        <taxon>Basidiomycota</taxon>
        <taxon>Agaricomycotina</taxon>
        <taxon>Agaricomycetes</taxon>
        <taxon>Agaricomycetidae</taxon>
        <taxon>Agaricales</taxon>
        <taxon>Tricholomatineae</taxon>
        <taxon>Lyophyllaceae</taxon>
        <taxon>Asterophora</taxon>
    </lineage>
</organism>
<accession>A0A9P7FKV1</accession>
<reference evidence="1" key="2">
    <citation type="submission" date="2021-10" db="EMBL/GenBank/DDBJ databases">
        <title>Phylogenomics reveals ancestral predisposition of the termite-cultivated fungus Termitomyces towards a domesticated lifestyle.</title>
        <authorList>
            <person name="Auxier B."/>
            <person name="Grum-Grzhimaylo A."/>
            <person name="Cardenas M.E."/>
            <person name="Lodge J.D."/>
            <person name="Laessoe T."/>
            <person name="Pedersen O."/>
            <person name="Smith M.E."/>
            <person name="Kuyper T.W."/>
            <person name="Franco-Molano E.A."/>
            <person name="Baroni T.J."/>
            <person name="Aanen D.K."/>
        </authorList>
    </citation>
    <scope>NUCLEOTIDE SEQUENCE</scope>
    <source>
        <strain evidence="1">AP01</strain>
        <tissue evidence="1">Mycelium</tissue>
    </source>
</reference>
<sequence length="168" mass="18154">MGYVTKSVDNATLEAAGKRVVDKWRLLAGRLERNPSTSMWCIRVPLDGEVANRLKFTTSKLAVTLDAPIIPLDSTSSEILVRPALKYFRHSSTPSSLSAFASSNAPIVSIHVTELSNCACVGISVPHGVFDAFGLGQIIWGLDAELNGKAWTPPPSSETNIMQETLQE</sequence>
<dbReference type="EMBL" id="JABCKV010005673">
    <property type="protein sequence ID" value="KAG5633339.1"/>
    <property type="molecule type" value="Genomic_DNA"/>
</dbReference>
<comment type="caution">
    <text evidence="1">The sequence shown here is derived from an EMBL/GenBank/DDBJ whole genome shotgun (WGS) entry which is preliminary data.</text>
</comment>
<gene>
    <name evidence="1" type="ORF">DXG03_007546</name>
</gene>
<dbReference type="AlphaFoldDB" id="A0A9P7FKV1"/>
<evidence type="ECO:0000313" key="1">
    <source>
        <dbReference type="EMBL" id="KAG5633339.1"/>
    </source>
</evidence>
<feature type="non-terminal residue" evidence="1">
    <location>
        <position position="168"/>
    </location>
</feature>
<protein>
    <submittedName>
        <fullName evidence="1">Uncharacterized protein</fullName>
    </submittedName>
</protein>
<reference evidence="1" key="1">
    <citation type="submission" date="2020-07" db="EMBL/GenBank/DDBJ databases">
        <authorList>
            <person name="Nieuwenhuis M."/>
            <person name="Van De Peppel L.J.J."/>
        </authorList>
    </citation>
    <scope>NUCLEOTIDE SEQUENCE</scope>
    <source>
        <strain evidence="1">AP01</strain>
        <tissue evidence="1">Mycelium</tissue>
    </source>
</reference>
<evidence type="ECO:0000313" key="2">
    <source>
        <dbReference type="Proteomes" id="UP000775547"/>
    </source>
</evidence>
<name>A0A9P7FKV1_9AGAR</name>
<dbReference type="InterPro" id="IPR023213">
    <property type="entry name" value="CAT-like_dom_sf"/>
</dbReference>
<dbReference type="Proteomes" id="UP000775547">
    <property type="component" value="Unassembled WGS sequence"/>
</dbReference>
<dbReference type="OrthoDB" id="3052823at2759"/>
<proteinExistence type="predicted"/>
<keyword evidence="2" id="KW-1185">Reference proteome</keyword>
<dbReference type="Gene3D" id="3.30.559.10">
    <property type="entry name" value="Chloramphenicol acetyltransferase-like domain"/>
    <property type="match status" value="1"/>
</dbReference>